<dbReference type="RefSeq" id="WP_145665589.1">
    <property type="nucleotide sequence ID" value="NZ_VIWO01000002.1"/>
</dbReference>
<gene>
    <name evidence="1" type="ORF">FHW36_10259</name>
</gene>
<dbReference type="EMBL" id="VIWO01000002">
    <property type="protein sequence ID" value="TWF42304.1"/>
    <property type="molecule type" value="Genomic_DNA"/>
</dbReference>
<evidence type="ECO:0008006" key="3">
    <source>
        <dbReference type="Google" id="ProtNLM"/>
    </source>
</evidence>
<dbReference type="OrthoDB" id="659195at2"/>
<keyword evidence="2" id="KW-1185">Reference proteome</keyword>
<dbReference type="SUPFAM" id="SSF52402">
    <property type="entry name" value="Adenine nucleotide alpha hydrolases-like"/>
    <property type="match status" value="1"/>
</dbReference>
<comment type="caution">
    <text evidence="1">The sequence shown here is derived from an EMBL/GenBank/DDBJ whole genome shotgun (WGS) entry which is preliminary data.</text>
</comment>
<dbReference type="Gene3D" id="3.40.50.12370">
    <property type="match status" value="1"/>
</dbReference>
<organism evidence="1 2">
    <name type="scientific">Chitinophaga polysaccharea</name>
    <dbReference type="NCBI Taxonomy" id="1293035"/>
    <lineage>
        <taxon>Bacteria</taxon>
        <taxon>Pseudomonadati</taxon>
        <taxon>Bacteroidota</taxon>
        <taxon>Chitinophagia</taxon>
        <taxon>Chitinophagales</taxon>
        <taxon>Chitinophagaceae</taxon>
        <taxon>Chitinophaga</taxon>
    </lineage>
</organism>
<protein>
    <recommendedName>
        <fullName evidence="3">Nucleotide-binding universal stress UspA family protein</fullName>
    </recommendedName>
</protein>
<evidence type="ECO:0000313" key="2">
    <source>
        <dbReference type="Proteomes" id="UP000320811"/>
    </source>
</evidence>
<dbReference type="Proteomes" id="UP000320811">
    <property type="component" value="Unassembled WGS sequence"/>
</dbReference>
<dbReference type="AlphaFoldDB" id="A0A561PW10"/>
<accession>A0A561PW10</accession>
<evidence type="ECO:0000313" key="1">
    <source>
        <dbReference type="EMBL" id="TWF42304.1"/>
    </source>
</evidence>
<reference evidence="1 2" key="1">
    <citation type="submission" date="2019-06" db="EMBL/GenBank/DDBJ databases">
        <title>Sorghum-associated microbial communities from plants grown in Nebraska, USA.</title>
        <authorList>
            <person name="Schachtman D."/>
        </authorList>
    </citation>
    <scope>NUCLEOTIDE SEQUENCE [LARGE SCALE GENOMIC DNA]</scope>
    <source>
        <strain evidence="1 2">1209</strain>
    </source>
</reference>
<name>A0A561PW10_9BACT</name>
<sequence length="268" mass="30590">MKKVLLAIDGDNFPEGAFEFARKMNEQEPILLTGVFLPELDLSRNITFAVAYMPLIDTYAAASIEKSIATFKQQCLRYGIEHRVHNNQADFGLPELKKETRFADLLLLGHEKFYWDLSIYGTNEFLGGALHAAECPVIAIPEQFTFPESVILSYDGSPSAAHAIKSFTYLFPQLCNRRAILVYGTSVGRQLPETEKIQELASHHFSNLEFQVLEADPRKYFGTWLDEIKHPIVVTGAYNRPGLSRFFKHSFIYKIMQEHKVPVYIDHL</sequence>
<proteinExistence type="predicted"/>